<evidence type="ECO:0000313" key="1">
    <source>
        <dbReference type="EMBL" id="WMV54946.1"/>
    </source>
</evidence>
<dbReference type="AlphaFoldDB" id="A0AAF0ZX98"/>
<name>A0AAF0ZX98_SOLVR</name>
<keyword evidence="2" id="KW-1185">Reference proteome</keyword>
<evidence type="ECO:0000313" key="2">
    <source>
        <dbReference type="Proteomes" id="UP001234989"/>
    </source>
</evidence>
<sequence length="18" mass="2208">MDLWYIVILRELGRDVCL</sequence>
<accession>A0AAF0ZX98</accession>
<protein>
    <submittedName>
        <fullName evidence="1">Uncharacterized protein</fullName>
    </submittedName>
</protein>
<dbReference type="Proteomes" id="UP001234989">
    <property type="component" value="Chromosome 11"/>
</dbReference>
<reference evidence="1" key="1">
    <citation type="submission" date="2023-08" db="EMBL/GenBank/DDBJ databases">
        <title>A de novo genome assembly of Solanum verrucosum Schlechtendal, a Mexican diploid species geographically isolated from the other diploid A-genome species in potato relatives.</title>
        <authorList>
            <person name="Hosaka K."/>
        </authorList>
    </citation>
    <scope>NUCLEOTIDE SEQUENCE</scope>
    <source>
        <tissue evidence="1">Young leaves</tissue>
    </source>
</reference>
<organism evidence="1 2">
    <name type="scientific">Solanum verrucosum</name>
    <dbReference type="NCBI Taxonomy" id="315347"/>
    <lineage>
        <taxon>Eukaryota</taxon>
        <taxon>Viridiplantae</taxon>
        <taxon>Streptophyta</taxon>
        <taxon>Embryophyta</taxon>
        <taxon>Tracheophyta</taxon>
        <taxon>Spermatophyta</taxon>
        <taxon>Magnoliopsida</taxon>
        <taxon>eudicotyledons</taxon>
        <taxon>Gunneridae</taxon>
        <taxon>Pentapetalae</taxon>
        <taxon>asterids</taxon>
        <taxon>lamiids</taxon>
        <taxon>Solanales</taxon>
        <taxon>Solanaceae</taxon>
        <taxon>Solanoideae</taxon>
        <taxon>Solaneae</taxon>
        <taxon>Solanum</taxon>
    </lineage>
</organism>
<gene>
    <name evidence="1" type="ORF">MTR67_048331</name>
</gene>
<dbReference type="EMBL" id="CP133622">
    <property type="protein sequence ID" value="WMV54946.1"/>
    <property type="molecule type" value="Genomic_DNA"/>
</dbReference>
<proteinExistence type="predicted"/>